<dbReference type="InterPro" id="IPR012340">
    <property type="entry name" value="NA-bd_OB-fold"/>
</dbReference>
<keyword evidence="1" id="KW-0812">Transmembrane</keyword>
<feature type="transmembrane region" description="Helical" evidence="1">
    <location>
        <begin position="54"/>
        <end position="73"/>
    </location>
</feature>
<name>A0A7X8TTI6_9VIBR</name>
<organism evidence="2 3">
    <name type="scientific">Vibrio agarilyticus</name>
    <dbReference type="NCBI Taxonomy" id="2726741"/>
    <lineage>
        <taxon>Bacteria</taxon>
        <taxon>Pseudomonadati</taxon>
        <taxon>Pseudomonadota</taxon>
        <taxon>Gammaproteobacteria</taxon>
        <taxon>Vibrionales</taxon>
        <taxon>Vibrionaceae</taxon>
        <taxon>Vibrio</taxon>
    </lineage>
</organism>
<feature type="transmembrane region" description="Helical" evidence="1">
    <location>
        <begin position="29"/>
        <end position="48"/>
    </location>
</feature>
<evidence type="ECO:0000313" key="2">
    <source>
        <dbReference type="EMBL" id="NLS14541.1"/>
    </source>
</evidence>
<comment type="caution">
    <text evidence="2">The sequence shown here is derived from an EMBL/GenBank/DDBJ whole genome shotgun (WGS) entry which is preliminary data.</text>
</comment>
<keyword evidence="1" id="KW-0472">Membrane</keyword>
<gene>
    <name evidence="2" type="ORF">HGP28_16885</name>
</gene>
<dbReference type="Proteomes" id="UP000535589">
    <property type="component" value="Unassembled WGS sequence"/>
</dbReference>
<accession>A0A7X8TTI6</accession>
<dbReference type="EMBL" id="JABAIK010000023">
    <property type="protein sequence ID" value="NLS14541.1"/>
    <property type="molecule type" value="Genomic_DNA"/>
</dbReference>
<evidence type="ECO:0000256" key="1">
    <source>
        <dbReference type="SAM" id="Phobius"/>
    </source>
</evidence>
<evidence type="ECO:0000313" key="3">
    <source>
        <dbReference type="Proteomes" id="UP000535589"/>
    </source>
</evidence>
<keyword evidence="3" id="KW-1185">Reference proteome</keyword>
<feature type="transmembrane region" description="Helical" evidence="1">
    <location>
        <begin position="6"/>
        <end position="24"/>
    </location>
</feature>
<reference evidence="2 3" key="1">
    <citation type="submission" date="2020-04" db="EMBL/GenBank/DDBJ databases">
        <title>Vibrio sp. SM6, a novel species isolated from seawater.</title>
        <authorList>
            <person name="Wang X."/>
        </authorList>
    </citation>
    <scope>NUCLEOTIDE SEQUENCE [LARGE SCALE GENOMIC DNA]</scope>
    <source>
        <strain evidence="2 3">SM6</strain>
    </source>
</reference>
<dbReference type="AlphaFoldDB" id="A0A7X8TTI6"/>
<dbReference type="Gene3D" id="2.40.50.140">
    <property type="entry name" value="Nucleic acid-binding proteins"/>
    <property type="match status" value="1"/>
</dbReference>
<sequence length="152" mass="16587">MLENIPQVLAILGLIVLSVEIAVLGFSTFVLLFIGIAILLTSGVMYLGVIEANWINAVTSVALVSFVLALVLWKPLKRMQNRTVTTDINSDFAVITFTLDSDISPSQPGSYQYSGITWQVKSLTAIPNGTPVTVVKKEVGVFWVKPIDETHH</sequence>
<keyword evidence="1" id="KW-1133">Transmembrane helix</keyword>
<dbReference type="RefSeq" id="WP_168837638.1">
    <property type="nucleotide sequence ID" value="NZ_JABAIK010000023.1"/>
</dbReference>
<proteinExistence type="predicted"/>
<protein>
    <submittedName>
        <fullName evidence="2">NfeD family protein</fullName>
    </submittedName>
</protein>